<evidence type="ECO:0000256" key="8">
    <source>
        <dbReference type="RuleBase" id="RU004185"/>
    </source>
</evidence>
<evidence type="ECO:0000256" key="5">
    <source>
        <dbReference type="ARBA" id="ARBA00023244"/>
    </source>
</evidence>
<dbReference type="EC" id="4.99.1.9" evidence="7"/>
<keyword evidence="5 7" id="KW-0627">Porphyrin biosynthesis</keyword>
<keyword evidence="12" id="KW-1185">Reference proteome</keyword>
<evidence type="ECO:0000313" key="9">
    <source>
        <dbReference type="EMBL" id="ALE18555.1"/>
    </source>
</evidence>
<dbReference type="AlphaFoldDB" id="A0A0M5L3K0"/>
<dbReference type="PATRIC" id="fig|1562462.4.peg.242"/>
<accession>A0A0M5L3K0</accession>
<evidence type="ECO:0000256" key="4">
    <source>
        <dbReference type="ARBA" id="ARBA00023239"/>
    </source>
</evidence>
<proteinExistence type="inferred from homology"/>
<dbReference type="CDD" id="cd03411">
    <property type="entry name" value="Ferrochelatase_N"/>
    <property type="match status" value="1"/>
</dbReference>
<feature type="binding site" evidence="7">
    <location>
        <position position="282"/>
    </location>
    <ligand>
        <name>Fe(2+)</name>
        <dbReference type="ChEBI" id="CHEBI:29033"/>
    </ligand>
</feature>
<dbReference type="GeneID" id="84894241"/>
<evidence type="ECO:0000256" key="7">
    <source>
        <dbReference type="HAMAP-Rule" id="MF_00323"/>
    </source>
</evidence>
<reference evidence="9" key="2">
    <citation type="journal article" date="2016" name="Int. J. Syst. Evol. Microbiol.">
        <title>Lawsonella clevelandensis gen. nov., sp. nov., a new member of the suborder Corynebacterineae isolated from human abscesses.</title>
        <authorList>
            <person name="Bell M.E."/>
            <person name="Bernard K.A."/>
            <person name="Harrington S.M."/>
            <person name="Patel N.B."/>
            <person name="Tucker T.A."/>
            <person name="Metcalfe M.G."/>
            <person name="McQuiston J.R."/>
        </authorList>
    </citation>
    <scope>NUCLEOTIDE SEQUENCE</scope>
    <source>
        <strain evidence="9">X1698</strain>
    </source>
</reference>
<dbReference type="PANTHER" id="PTHR11108:SF1">
    <property type="entry name" value="FERROCHELATASE, MITOCHONDRIAL"/>
    <property type="match status" value="1"/>
</dbReference>
<comment type="subcellular location">
    <subcellularLocation>
        <location evidence="7">Cytoplasm</location>
    </subcellularLocation>
</comment>
<dbReference type="GO" id="GO:0046872">
    <property type="term" value="F:metal ion binding"/>
    <property type="evidence" value="ECO:0007669"/>
    <property type="project" value="UniProtKB-KW"/>
</dbReference>
<dbReference type="InterPro" id="IPR001015">
    <property type="entry name" value="Ferrochelatase"/>
</dbReference>
<sequence length="337" mass="37364">MKNGCLIVNLGSPDEPTEGAIRAFLASMLSDRCVVNLPPVLWKPILHSIILRIRPRKLIDRYRAIWTPGGSPLAVITQQQCDMLQEALPDVDVKYAFCASSPTIEEVLTDWDIDALTVIPLYPQFATSTVTPVVNRVLDFYDALDQSDQSSAQEGTHREAPVHPYLRFVPSFATEAHMIGWYHQQIECYLKTGECDHLLLSFHGVPNQRYHLAAHYKAQCCATRDAIAAAFPDLTVSMSFQSKFGPGEWLGPTTQQRVTELPQEGVNNLVVATPAFVADCLETLEEVRLGYRDQFLASGGQSYRVISPINADPAFTRTLVSLYHSVESTSPAPLCKG</sequence>
<dbReference type="Proteomes" id="UP000324288">
    <property type="component" value="Chromosome"/>
</dbReference>
<keyword evidence="7" id="KW-0479">Metal-binding</keyword>
<keyword evidence="3 7" id="KW-0350">Heme biosynthesis</keyword>
<dbReference type="EMBL" id="LR584267">
    <property type="protein sequence ID" value="VHN99826.1"/>
    <property type="molecule type" value="Genomic_DNA"/>
</dbReference>
<comment type="similarity">
    <text evidence="7 8">Belongs to the ferrochelatase family.</text>
</comment>
<evidence type="ECO:0000256" key="1">
    <source>
        <dbReference type="ARBA" id="ARBA00004744"/>
    </source>
</evidence>
<protein>
    <recommendedName>
        <fullName evidence="7">Coproporphyrin III ferrochelatase</fullName>
        <ecNumber evidence="7">4.99.1.9</ecNumber>
    </recommendedName>
</protein>
<dbReference type="GO" id="GO:0006783">
    <property type="term" value="P:heme biosynthetic process"/>
    <property type="evidence" value="ECO:0007669"/>
    <property type="project" value="UniProtKB-UniRule"/>
</dbReference>
<comment type="function">
    <text evidence="7">Involved in coproporphyrin-dependent heme b biosynthesis. Catalyzes the insertion of ferrous iron into coproporphyrin III to form Fe-coproporphyrin III.</text>
</comment>
<organism evidence="9 11">
    <name type="scientific">Lawsonella clevelandensis</name>
    <dbReference type="NCBI Taxonomy" id="1528099"/>
    <lineage>
        <taxon>Bacteria</taxon>
        <taxon>Bacillati</taxon>
        <taxon>Actinomycetota</taxon>
        <taxon>Actinomycetes</taxon>
        <taxon>Mycobacteriales</taxon>
        <taxon>Lawsonellaceae</taxon>
        <taxon>Lawsonella</taxon>
    </lineage>
</organism>
<dbReference type="InterPro" id="IPR033659">
    <property type="entry name" value="Ferrochelatase_N"/>
</dbReference>
<evidence type="ECO:0000256" key="3">
    <source>
        <dbReference type="ARBA" id="ARBA00023133"/>
    </source>
</evidence>
<dbReference type="SUPFAM" id="SSF53800">
    <property type="entry name" value="Chelatase"/>
    <property type="match status" value="1"/>
</dbReference>
<dbReference type="STRING" id="1528099.AL705_01160"/>
<dbReference type="UniPathway" id="UPA00252"/>
<comment type="pathway">
    <text evidence="1 7">Porphyrin-containing compound metabolism; protoheme biosynthesis.</text>
</comment>
<dbReference type="EMBL" id="CP012390">
    <property type="protein sequence ID" value="ALE18555.1"/>
    <property type="molecule type" value="Genomic_DNA"/>
</dbReference>
<feature type="binding site" evidence="7">
    <location>
        <begin position="61"/>
        <end position="62"/>
    </location>
    <ligand>
        <name>Fe-coproporphyrin III</name>
        <dbReference type="ChEBI" id="CHEBI:68438"/>
    </ligand>
</feature>
<evidence type="ECO:0000313" key="12">
    <source>
        <dbReference type="Proteomes" id="UP000324288"/>
    </source>
</evidence>
<keyword evidence="7" id="KW-0963">Cytoplasm</keyword>
<dbReference type="RefSeq" id="WP_053978699.1">
    <property type="nucleotide sequence ID" value="NZ_CAJPTR010000013.1"/>
</dbReference>
<comment type="catalytic activity">
    <reaction evidence="6">
        <text>Fe-coproporphyrin III + 2 H(+) = coproporphyrin III + Fe(2+)</text>
        <dbReference type="Rhea" id="RHEA:49572"/>
        <dbReference type="ChEBI" id="CHEBI:15378"/>
        <dbReference type="ChEBI" id="CHEBI:29033"/>
        <dbReference type="ChEBI" id="CHEBI:68438"/>
        <dbReference type="ChEBI" id="CHEBI:131725"/>
        <dbReference type="EC" id="4.99.1.9"/>
    </reaction>
    <physiologicalReaction direction="right-to-left" evidence="6">
        <dbReference type="Rhea" id="RHEA:49574"/>
    </physiologicalReaction>
</comment>
<dbReference type="Proteomes" id="UP000068137">
    <property type="component" value="Chromosome"/>
</dbReference>
<dbReference type="Gene3D" id="3.40.50.1400">
    <property type="match status" value="2"/>
</dbReference>
<comment type="caution">
    <text evidence="7">Lacks conserved residue(s) required for the propagation of feature annotation.</text>
</comment>
<dbReference type="InterPro" id="IPR033644">
    <property type="entry name" value="Ferrochelatase_C"/>
</dbReference>
<dbReference type="PANTHER" id="PTHR11108">
    <property type="entry name" value="FERROCHELATASE"/>
    <property type="match status" value="1"/>
</dbReference>
<dbReference type="KEGG" id="cbq:AL705_01160"/>
<dbReference type="GO" id="GO:0005737">
    <property type="term" value="C:cytoplasm"/>
    <property type="evidence" value="ECO:0007669"/>
    <property type="project" value="UniProtKB-SubCell"/>
</dbReference>
<evidence type="ECO:0000313" key="10">
    <source>
        <dbReference type="EMBL" id="VHN99826.1"/>
    </source>
</evidence>
<dbReference type="NCBIfam" id="TIGR00109">
    <property type="entry name" value="hemH"/>
    <property type="match status" value="1"/>
</dbReference>
<feature type="binding site" evidence="7">
    <location>
        <position position="203"/>
    </location>
    <ligand>
        <name>Fe(2+)</name>
        <dbReference type="ChEBI" id="CHEBI:29033"/>
    </ligand>
</feature>
<gene>
    <name evidence="10" type="primary">hemH</name>
    <name evidence="7" type="synonym">cpfC</name>
    <name evidence="9" type="ORF">AL705_01160</name>
    <name evidence="10" type="ORF">LC603019_00244</name>
</gene>
<keyword evidence="4 7" id="KW-0456">Lyase</keyword>
<evidence type="ECO:0000256" key="6">
    <source>
        <dbReference type="ARBA" id="ARBA00024536"/>
    </source>
</evidence>
<keyword evidence="2 7" id="KW-0408">Iron</keyword>
<dbReference type="OrthoDB" id="9776380at2"/>
<name>A0A0M5L3K0_9ACTN</name>
<dbReference type="GO" id="GO:0004325">
    <property type="term" value="F:ferrochelatase activity"/>
    <property type="evidence" value="ECO:0007669"/>
    <property type="project" value="UniProtKB-UniRule"/>
</dbReference>
<dbReference type="HAMAP" id="MF_00323">
    <property type="entry name" value="Ferrochelatase"/>
    <property type="match status" value="1"/>
</dbReference>
<dbReference type="Pfam" id="PF00762">
    <property type="entry name" value="Ferrochelatase"/>
    <property type="match status" value="1"/>
</dbReference>
<reference evidence="9 11" key="1">
    <citation type="journal article" date="2015" name="Genome Announc.">
        <title>Complete Genome Sequences for Two Strains of a Novel Fastidious, Partially Acid-Fast, Gram-Positive Corynebacterineae Bacterium, Derived from Human Clinical Samples.</title>
        <authorList>
            <person name="Nicholson A.C."/>
            <person name="Bell M."/>
            <person name="Humrighouse B.W."/>
            <person name="McQuiston J.R."/>
        </authorList>
    </citation>
    <scope>NUCLEOTIDE SEQUENCE [LARGE SCALE GENOMIC DNA]</scope>
    <source>
        <strain evidence="9 11">X1698</strain>
    </source>
</reference>
<evidence type="ECO:0000256" key="2">
    <source>
        <dbReference type="ARBA" id="ARBA00023004"/>
    </source>
</evidence>
<reference evidence="10 12" key="3">
    <citation type="submission" date="2019-04" db="EMBL/GenBank/DDBJ databases">
        <authorList>
            <person name="Seth-Smith MB H."/>
            <person name="Seth-Smith H."/>
        </authorList>
    </citation>
    <scope>NUCLEOTIDE SEQUENCE [LARGE SCALE GENOMIC DNA]</scope>
    <source>
        <strain evidence="10">USB-603019</strain>
    </source>
</reference>
<dbReference type="CDD" id="cd00419">
    <property type="entry name" value="Ferrochelatase_C"/>
    <property type="match status" value="1"/>
</dbReference>
<evidence type="ECO:0000313" key="11">
    <source>
        <dbReference type="Proteomes" id="UP000068137"/>
    </source>
</evidence>